<accession>A0A378B1P1</accession>
<keyword evidence="1" id="KW-0812">Transmembrane</keyword>
<sequence>MVVQFGNHLVRQPSDLAVVESRWQQGILIALLFLNLILLARDIALILHLDLYLFQPPDDLPVPG</sequence>
<reference evidence="2 3" key="1">
    <citation type="submission" date="2018-06" db="EMBL/GenBank/DDBJ databases">
        <authorList>
            <consortium name="Pathogen Informatics"/>
            <person name="Doyle S."/>
        </authorList>
    </citation>
    <scope>NUCLEOTIDE SEQUENCE [LARGE SCALE GENOMIC DNA]</scope>
    <source>
        <strain evidence="2 3">NCTC5053</strain>
    </source>
</reference>
<keyword evidence="1" id="KW-1133">Transmembrane helix</keyword>
<organism evidence="2 3">
    <name type="scientific">Klebsiella pneumoniae</name>
    <dbReference type="NCBI Taxonomy" id="573"/>
    <lineage>
        <taxon>Bacteria</taxon>
        <taxon>Pseudomonadati</taxon>
        <taxon>Pseudomonadota</taxon>
        <taxon>Gammaproteobacteria</taxon>
        <taxon>Enterobacterales</taxon>
        <taxon>Enterobacteriaceae</taxon>
        <taxon>Klebsiella/Raoultella group</taxon>
        <taxon>Klebsiella</taxon>
        <taxon>Klebsiella pneumoniae complex</taxon>
    </lineage>
</organism>
<keyword evidence="1" id="KW-0472">Membrane</keyword>
<dbReference type="AlphaFoldDB" id="A0A378B1P1"/>
<dbReference type="EMBL" id="UGMN01000004">
    <property type="protein sequence ID" value="STV26709.1"/>
    <property type="molecule type" value="Genomic_DNA"/>
</dbReference>
<evidence type="ECO:0000313" key="2">
    <source>
        <dbReference type="EMBL" id="STV26709.1"/>
    </source>
</evidence>
<proteinExistence type="predicted"/>
<dbReference type="Proteomes" id="UP000254387">
    <property type="component" value="Unassembled WGS sequence"/>
</dbReference>
<evidence type="ECO:0000256" key="1">
    <source>
        <dbReference type="SAM" id="Phobius"/>
    </source>
</evidence>
<protein>
    <submittedName>
        <fullName evidence="2">Uncharacterized protein</fullName>
    </submittedName>
</protein>
<evidence type="ECO:0000313" key="3">
    <source>
        <dbReference type="Proteomes" id="UP000254387"/>
    </source>
</evidence>
<name>A0A378B1P1_KLEPN</name>
<feature type="transmembrane region" description="Helical" evidence="1">
    <location>
        <begin position="23"/>
        <end position="40"/>
    </location>
</feature>
<gene>
    <name evidence="2" type="ORF">NCTC5053_03319</name>
</gene>